<accession>A0A166NRY8</accession>
<dbReference type="Proteomes" id="UP000076532">
    <property type="component" value="Unassembled WGS sequence"/>
</dbReference>
<dbReference type="GO" id="GO:0005737">
    <property type="term" value="C:cytoplasm"/>
    <property type="evidence" value="ECO:0007669"/>
    <property type="project" value="TreeGrafter"/>
</dbReference>
<evidence type="ECO:0000256" key="1">
    <source>
        <dbReference type="SAM" id="MobiDB-lite"/>
    </source>
</evidence>
<dbReference type="Pfam" id="PF24181">
    <property type="entry name" value="TPR_TTI1_C"/>
    <property type="match status" value="1"/>
</dbReference>
<dbReference type="InterPro" id="IPR011989">
    <property type="entry name" value="ARM-like"/>
</dbReference>
<dbReference type="SUPFAM" id="SSF48371">
    <property type="entry name" value="ARM repeat"/>
    <property type="match status" value="1"/>
</dbReference>
<dbReference type="PANTHER" id="PTHR18460">
    <property type="entry name" value="TEL2 INTERACTING PROTEIN 1 TTI1 FAMILY MEMBER"/>
    <property type="match status" value="1"/>
</dbReference>
<evidence type="ECO:0000259" key="2">
    <source>
        <dbReference type="Pfam" id="PF24173"/>
    </source>
</evidence>
<feature type="domain" description="TTI1 C-terminal TPR" evidence="3">
    <location>
        <begin position="805"/>
        <end position="1094"/>
    </location>
</feature>
<dbReference type="Pfam" id="PF24173">
    <property type="entry name" value="TPR_TTI1_N"/>
    <property type="match status" value="1"/>
</dbReference>
<evidence type="ECO:0008006" key="6">
    <source>
        <dbReference type="Google" id="ProtNLM"/>
    </source>
</evidence>
<gene>
    <name evidence="4" type="ORF">FIBSPDRAFT_387572</name>
</gene>
<feature type="domain" description="TTI1 N-terminal TPR" evidence="2">
    <location>
        <begin position="14"/>
        <end position="375"/>
    </location>
</feature>
<organism evidence="4 5">
    <name type="scientific">Athelia psychrophila</name>
    <dbReference type="NCBI Taxonomy" id="1759441"/>
    <lineage>
        <taxon>Eukaryota</taxon>
        <taxon>Fungi</taxon>
        <taxon>Dikarya</taxon>
        <taxon>Basidiomycota</taxon>
        <taxon>Agaricomycotina</taxon>
        <taxon>Agaricomycetes</taxon>
        <taxon>Agaricomycetidae</taxon>
        <taxon>Atheliales</taxon>
        <taxon>Atheliaceae</taxon>
        <taxon>Athelia</taxon>
    </lineage>
</organism>
<proteinExistence type="predicted"/>
<keyword evidence="5" id="KW-1185">Reference proteome</keyword>
<feature type="compositionally biased region" description="Acidic residues" evidence="1">
    <location>
        <begin position="877"/>
        <end position="886"/>
    </location>
</feature>
<protein>
    <recommendedName>
        <fullName evidence="6">TEL2-interacting protein 1</fullName>
    </recommendedName>
</protein>
<evidence type="ECO:0000259" key="3">
    <source>
        <dbReference type="Pfam" id="PF24181"/>
    </source>
</evidence>
<evidence type="ECO:0000313" key="4">
    <source>
        <dbReference type="EMBL" id="KZP25317.1"/>
    </source>
</evidence>
<dbReference type="Gene3D" id="1.25.10.10">
    <property type="entry name" value="Leucine-rich Repeat Variant"/>
    <property type="match status" value="1"/>
</dbReference>
<dbReference type="OrthoDB" id="49511at2759"/>
<dbReference type="AlphaFoldDB" id="A0A166NRY8"/>
<evidence type="ECO:0000313" key="5">
    <source>
        <dbReference type="Proteomes" id="UP000076532"/>
    </source>
</evidence>
<dbReference type="InterPro" id="IPR052587">
    <property type="entry name" value="TELO2-interacting_protein_1"/>
</dbReference>
<feature type="region of interest" description="Disordered" evidence="1">
    <location>
        <begin position="848"/>
        <end position="902"/>
    </location>
</feature>
<dbReference type="InterPro" id="IPR057566">
    <property type="entry name" value="TPR_TTI1_N"/>
</dbReference>
<name>A0A166NRY8_9AGAM</name>
<sequence>MSTTAGGDNPKDTFQKLKTICVPMQEISLLSPQNIPRVSQLLSELITTLRGISLTLPLISYVFFPLSSILRRNTSPDIPDQILEKVLIALGLLCDRWWWDCDLAVWDQVLMLSGAVVGGIEGKGKGKDRDDETKEAAAQCLWALLRERSMDEAPTLELRASAHIRFSELQDHSRTSKILPVIGETISSLISTVASRHRPLQRTSLQLLHVLVAAYAPDYLVPSVLPGIISGMSKSALGLAGNKGWANGETVAGALKVMEVAIVRSISDEVCIKEGAIHDIVDLEDLANLADESKISNSPSESRPFATARSASWLRGTASQLHIAINTLTPIVSHPSAVALIAFAHFSAVILAATPRTLPQTQPLLLSFLLSISNADLPSVSNQAHDALIHLLSSEARHSLLQTLVFITRDNLAALPRIIPSRSDAKTEHIAKQIEAVCRLAVVQEHESLKITGLSTISGGIGKLLGPTGGIERWGWSLLSVLEVENPPILVTRASAVQLMLETDPGASDWLAFPEVTMKHVSARSTHDAISGMLKALGKAGGDPCLFAVEWFVDVGRSGRGTMAVAALWCACRLLEGISGVSLDSSNADVALGKRNKRLEKFTRGLAKDIAELWEDQSEKEEPILGVGGDDDSRLPTELRSGLVPIRATVDITQPSAPRGRGPLLQPALHKALALQLLSITSGILHSRFTSLLIYTLYPILHSLVSPVAYLSSTALAALHFVTHSTSYASPAYLLLSNFDYALDSVSRRLTRRWLDVDATKVLVVLVRLVGSDVVQKAGDIVEECFDRLDEFHGYNVIVEGLIEVLGEVIKVIETDANAERGEVVPVSIQDRTDGDLKFSPFSSWFSHRHDPAEPDEDEDPGPVPRHAWGKTKAEEEPADSTEDAPGDTSDPWAEPPATPSQALTTQIVTRSLYFLTHGSPTIRARILTLLSASVPVLPASALLPAVHTAWPFILNRLADSTPFVVGAATGLIEALATHVSDFMVRRVWDDVWPRFRAMLAHLDAVDAQSALARRGRGVGVGTESAYAYSHRLYRALLRTMTAAARGVQPRDAAVWEVLSAFRRFLHAGAHEELQACARELYIAVGRNNDDAVWLTLEATRGRVGGPMAFMEGHGWDVDKNVDIVMGALSVQPL</sequence>
<reference evidence="4 5" key="1">
    <citation type="journal article" date="2016" name="Mol. Biol. Evol.">
        <title>Comparative Genomics of Early-Diverging Mushroom-Forming Fungi Provides Insights into the Origins of Lignocellulose Decay Capabilities.</title>
        <authorList>
            <person name="Nagy L.G."/>
            <person name="Riley R."/>
            <person name="Tritt A."/>
            <person name="Adam C."/>
            <person name="Daum C."/>
            <person name="Floudas D."/>
            <person name="Sun H."/>
            <person name="Yadav J.S."/>
            <person name="Pangilinan J."/>
            <person name="Larsson K.H."/>
            <person name="Matsuura K."/>
            <person name="Barry K."/>
            <person name="Labutti K."/>
            <person name="Kuo R."/>
            <person name="Ohm R.A."/>
            <person name="Bhattacharya S.S."/>
            <person name="Shirouzu T."/>
            <person name="Yoshinaga Y."/>
            <person name="Martin F.M."/>
            <person name="Grigoriev I.V."/>
            <person name="Hibbett D.S."/>
        </authorList>
    </citation>
    <scope>NUCLEOTIDE SEQUENCE [LARGE SCALE GENOMIC DNA]</scope>
    <source>
        <strain evidence="4 5">CBS 109695</strain>
    </source>
</reference>
<dbReference type="InterPro" id="IPR049362">
    <property type="entry name" value="TTI1_rpt"/>
</dbReference>
<dbReference type="STRING" id="436010.A0A166NRY8"/>
<dbReference type="EMBL" id="KV417521">
    <property type="protein sequence ID" value="KZP25317.1"/>
    <property type="molecule type" value="Genomic_DNA"/>
</dbReference>
<dbReference type="InterPro" id="IPR016024">
    <property type="entry name" value="ARM-type_fold"/>
</dbReference>
<dbReference type="Pfam" id="PF21547">
    <property type="entry name" value="TTI1"/>
    <property type="match status" value="1"/>
</dbReference>
<dbReference type="InterPro" id="IPR057567">
    <property type="entry name" value="TPR_TTI1_C"/>
</dbReference>
<dbReference type="PANTHER" id="PTHR18460:SF3">
    <property type="entry name" value="TELO2-INTERACTING PROTEIN 1 HOMOLOG"/>
    <property type="match status" value="1"/>
</dbReference>